<proteinExistence type="predicted"/>
<dbReference type="Proteomes" id="UP000542813">
    <property type="component" value="Unassembled WGS sequence"/>
</dbReference>
<name>A0A7W9GVY3_9ACTN</name>
<dbReference type="AlphaFoldDB" id="A0A7W9GVY3"/>
<protein>
    <submittedName>
        <fullName evidence="1">Uncharacterized protein</fullName>
    </submittedName>
</protein>
<accession>A0A7W9GVY3</accession>
<keyword evidence="2" id="KW-1185">Reference proteome</keyword>
<dbReference type="RefSeq" id="WP_281386368.1">
    <property type="nucleotide sequence ID" value="NZ_JACHMM010000001.1"/>
</dbReference>
<gene>
    <name evidence="1" type="ORF">HD601_005630</name>
</gene>
<organism evidence="1 2">
    <name type="scientific">Jiangella mangrovi</name>
    <dbReference type="NCBI Taxonomy" id="1524084"/>
    <lineage>
        <taxon>Bacteria</taxon>
        <taxon>Bacillati</taxon>
        <taxon>Actinomycetota</taxon>
        <taxon>Actinomycetes</taxon>
        <taxon>Jiangellales</taxon>
        <taxon>Jiangellaceae</taxon>
        <taxon>Jiangella</taxon>
    </lineage>
</organism>
<sequence length="42" mass="4818">MRIRRFILAAVTALILAPVWESMGDVDGWSYVHQRNWQGTDG</sequence>
<reference evidence="1 2" key="1">
    <citation type="submission" date="2020-08" db="EMBL/GenBank/DDBJ databases">
        <title>Sequencing the genomes of 1000 actinobacteria strains.</title>
        <authorList>
            <person name="Klenk H.-P."/>
        </authorList>
    </citation>
    <scope>NUCLEOTIDE SEQUENCE [LARGE SCALE GENOMIC DNA]</scope>
    <source>
        <strain evidence="1 2">DSM 102122</strain>
    </source>
</reference>
<evidence type="ECO:0000313" key="2">
    <source>
        <dbReference type="Proteomes" id="UP000542813"/>
    </source>
</evidence>
<comment type="caution">
    <text evidence="1">The sequence shown here is derived from an EMBL/GenBank/DDBJ whole genome shotgun (WGS) entry which is preliminary data.</text>
</comment>
<dbReference type="EMBL" id="JACHMM010000001">
    <property type="protein sequence ID" value="MBB5791055.1"/>
    <property type="molecule type" value="Genomic_DNA"/>
</dbReference>
<evidence type="ECO:0000313" key="1">
    <source>
        <dbReference type="EMBL" id="MBB5791055.1"/>
    </source>
</evidence>